<evidence type="ECO:0000259" key="7">
    <source>
        <dbReference type="Pfam" id="PF00155"/>
    </source>
</evidence>
<organism evidence="8 9">
    <name type="scientific">Simiduia aestuariiviva</name>
    <dbReference type="NCBI Taxonomy" id="1510459"/>
    <lineage>
        <taxon>Bacteria</taxon>
        <taxon>Pseudomonadati</taxon>
        <taxon>Pseudomonadota</taxon>
        <taxon>Gammaproteobacteria</taxon>
        <taxon>Cellvibrionales</taxon>
        <taxon>Cellvibrionaceae</taxon>
        <taxon>Simiduia</taxon>
    </lineage>
</organism>
<evidence type="ECO:0000256" key="1">
    <source>
        <dbReference type="ARBA" id="ARBA00001933"/>
    </source>
</evidence>
<dbReference type="Gene3D" id="3.90.1150.10">
    <property type="entry name" value="Aspartate Aminotransferase, domain 1"/>
    <property type="match status" value="1"/>
</dbReference>
<dbReference type="Pfam" id="PF00155">
    <property type="entry name" value="Aminotran_1_2"/>
    <property type="match status" value="1"/>
</dbReference>
<dbReference type="PROSITE" id="PS00105">
    <property type="entry name" value="AA_TRANSFER_CLASS_1"/>
    <property type="match status" value="1"/>
</dbReference>
<dbReference type="RefSeq" id="WP_183910331.1">
    <property type="nucleotide sequence ID" value="NZ_JACHXZ010000003.1"/>
</dbReference>
<keyword evidence="5" id="KW-0663">Pyridoxal phosphate</keyword>
<dbReference type="PANTHER" id="PTHR46383">
    <property type="entry name" value="ASPARTATE AMINOTRANSFERASE"/>
    <property type="match status" value="1"/>
</dbReference>
<reference evidence="8 9" key="1">
    <citation type="submission" date="2020-08" db="EMBL/GenBank/DDBJ databases">
        <title>Genomic Encyclopedia of Type Strains, Phase III (KMG-III): the genomes of soil and plant-associated and newly described type strains.</title>
        <authorList>
            <person name="Whitman W."/>
        </authorList>
    </citation>
    <scope>NUCLEOTIDE SEQUENCE [LARGE SCALE GENOMIC DNA]</scope>
    <source>
        <strain evidence="8 9">CECT 8571</strain>
    </source>
</reference>
<dbReference type="CDD" id="cd00609">
    <property type="entry name" value="AAT_like"/>
    <property type="match status" value="1"/>
</dbReference>
<comment type="cofactor">
    <cofactor evidence="1 6">
        <name>pyridoxal 5'-phosphate</name>
        <dbReference type="ChEBI" id="CHEBI:597326"/>
    </cofactor>
</comment>
<gene>
    <name evidence="8" type="ORF">FHS30_002023</name>
</gene>
<keyword evidence="4 6" id="KW-0808">Transferase</keyword>
<proteinExistence type="inferred from homology"/>
<dbReference type="InterPro" id="IPR004839">
    <property type="entry name" value="Aminotransferase_I/II_large"/>
</dbReference>
<dbReference type="Gene3D" id="3.40.640.10">
    <property type="entry name" value="Type I PLP-dependent aspartate aminotransferase-like (Major domain)"/>
    <property type="match status" value="1"/>
</dbReference>
<dbReference type="AlphaFoldDB" id="A0A839UTX8"/>
<evidence type="ECO:0000256" key="5">
    <source>
        <dbReference type="ARBA" id="ARBA00022898"/>
    </source>
</evidence>
<dbReference type="PANTHER" id="PTHR46383:SF1">
    <property type="entry name" value="ASPARTATE AMINOTRANSFERASE"/>
    <property type="match status" value="1"/>
</dbReference>
<comment type="similarity">
    <text evidence="2 6">Belongs to the class-I pyridoxal-phosphate-dependent aminotransferase family.</text>
</comment>
<evidence type="ECO:0000313" key="8">
    <source>
        <dbReference type="EMBL" id="MBB3168815.1"/>
    </source>
</evidence>
<dbReference type="SUPFAM" id="SSF53383">
    <property type="entry name" value="PLP-dependent transferases"/>
    <property type="match status" value="1"/>
</dbReference>
<dbReference type="InterPro" id="IPR004838">
    <property type="entry name" value="NHTrfase_class1_PyrdxlP-BS"/>
</dbReference>
<dbReference type="GO" id="GO:0006520">
    <property type="term" value="P:amino acid metabolic process"/>
    <property type="evidence" value="ECO:0007669"/>
    <property type="project" value="InterPro"/>
</dbReference>
<sequence length="401" mass="43302">MSAQKPLSISQLAHRLDGEASEVWAVHDRALDMKAQGEDVILLCVGDPDFPTPEPIFYQALAAMKRDRTHYSPAQGELALRQAVAELESKTSPHPCDADDIVIFPGGTNALYSVFSCICNAGDEVVVPDPMYVGYCGVFDAVGIKTVPVPLKAEANFALDMDAMKAAITENTKAVIVNTPGNPCGNMMSREELAELAAYTHERGVWLISDEVYSMITFKQRHVSLRAAAAQLDNVIMVDGLSKSHAMSGWRIGWVVAPQSLVPHLTNLAGASVFGCPQFIQDAAAFALRHDDYYVAQMRDEYKKRRDFLVARINEMPGVSAESPDAGMFVMMRTDKVAASGQVFAERLLDEAGVSVVPGAGFGDVTADYVRITLAQPIDILAQAMARMAAMLNGDSARVAG</sequence>
<dbReference type="InterPro" id="IPR015421">
    <property type="entry name" value="PyrdxlP-dep_Trfase_major"/>
</dbReference>
<evidence type="ECO:0000256" key="4">
    <source>
        <dbReference type="ARBA" id="ARBA00022679"/>
    </source>
</evidence>
<dbReference type="InterPro" id="IPR050596">
    <property type="entry name" value="AspAT/PAT-like"/>
</dbReference>
<dbReference type="GO" id="GO:0008483">
    <property type="term" value="F:transaminase activity"/>
    <property type="evidence" value="ECO:0007669"/>
    <property type="project" value="UniProtKB-KW"/>
</dbReference>
<evidence type="ECO:0000313" key="9">
    <source>
        <dbReference type="Proteomes" id="UP000559987"/>
    </source>
</evidence>
<accession>A0A839UTX8</accession>
<dbReference type="Proteomes" id="UP000559987">
    <property type="component" value="Unassembled WGS sequence"/>
</dbReference>
<dbReference type="GO" id="GO:0030170">
    <property type="term" value="F:pyridoxal phosphate binding"/>
    <property type="evidence" value="ECO:0007669"/>
    <property type="project" value="InterPro"/>
</dbReference>
<dbReference type="EC" id="2.6.1.-" evidence="6"/>
<keyword evidence="8" id="KW-0670">Pyruvate</keyword>
<dbReference type="EMBL" id="JACHXZ010000003">
    <property type="protein sequence ID" value="MBB3168815.1"/>
    <property type="molecule type" value="Genomic_DNA"/>
</dbReference>
<protein>
    <recommendedName>
        <fullName evidence="6">Aminotransferase</fullName>
        <ecNumber evidence="6">2.6.1.-</ecNumber>
    </recommendedName>
</protein>
<evidence type="ECO:0000256" key="3">
    <source>
        <dbReference type="ARBA" id="ARBA00022576"/>
    </source>
</evidence>
<dbReference type="InterPro" id="IPR015422">
    <property type="entry name" value="PyrdxlP-dep_Trfase_small"/>
</dbReference>
<dbReference type="InterPro" id="IPR015424">
    <property type="entry name" value="PyrdxlP-dep_Trfase"/>
</dbReference>
<name>A0A839UTX8_9GAMM</name>
<feature type="domain" description="Aminotransferase class I/classII large" evidence="7">
    <location>
        <begin position="39"/>
        <end position="375"/>
    </location>
</feature>
<comment type="caution">
    <text evidence="8">The sequence shown here is derived from an EMBL/GenBank/DDBJ whole genome shotgun (WGS) entry which is preliminary data.</text>
</comment>
<evidence type="ECO:0000256" key="2">
    <source>
        <dbReference type="ARBA" id="ARBA00007441"/>
    </source>
</evidence>
<keyword evidence="9" id="KW-1185">Reference proteome</keyword>
<keyword evidence="3 6" id="KW-0032">Aminotransferase</keyword>
<evidence type="ECO:0000256" key="6">
    <source>
        <dbReference type="RuleBase" id="RU000481"/>
    </source>
</evidence>